<evidence type="ECO:0000313" key="1">
    <source>
        <dbReference type="EMBL" id="SNS94838.1"/>
    </source>
</evidence>
<sequence length="190" mass="20096">MGPRACRNGTYQWFNVERPIRLSALSEVQTLGKGGGKFTKAPKHRVSWPETAVSAHGPAVPRRDVLFSLAKLVGEAQESDTGADMAFTDVGREPDDPNQSRAVSTAGAGRYVMYDEAHIVEADFQYTCPRSPAVTIGHAKSWTMEGAGILECGTPIDSGGQAHLAVAREAARISCGPESLAARGQGGSGR</sequence>
<protein>
    <submittedName>
        <fullName evidence="1">Uncharacterized protein</fullName>
    </submittedName>
</protein>
<gene>
    <name evidence="1" type="ORF">SAMN05216252_11133</name>
</gene>
<evidence type="ECO:0000313" key="2">
    <source>
        <dbReference type="Proteomes" id="UP000198280"/>
    </source>
</evidence>
<dbReference type="Proteomes" id="UP000198280">
    <property type="component" value="Unassembled WGS sequence"/>
</dbReference>
<dbReference type="AlphaFoldDB" id="A0A239INM2"/>
<name>A0A239INM2_9ACTN</name>
<dbReference type="EMBL" id="FZOF01000011">
    <property type="protein sequence ID" value="SNS94838.1"/>
    <property type="molecule type" value="Genomic_DNA"/>
</dbReference>
<accession>A0A239INM2</accession>
<keyword evidence="2" id="KW-1185">Reference proteome</keyword>
<organism evidence="1 2">
    <name type="scientific">Actinacidiphila glaucinigra</name>
    <dbReference type="NCBI Taxonomy" id="235986"/>
    <lineage>
        <taxon>Bacteria</taxon>
        <taxon>Bacillati</taxon>
        <taxon>Actinomycetota</taxon>
        <taxon>Actinomycetes</taxon>
        <taxon>Kitasatosporales</taxon>
        <taxon>Streptomycetaceae</taxon>
        <taxon>Actinacidiphila</taxon>
    </lineage>
</organism>
<proteinExistence type="predicted"/>
<reference evidence="1 2" key="1">
    <citation type="submission" date="2017-06" db="EMBL/GenBank/DDBJ databases">
        <authorList>
            <person name="Kim H.J."/>
            <person name="Triplett B.A."/>
        </authorList>
    </citation>
    <scope>NUCLEOTIDE SEQUENCE [LARGE SCALE GENOMIC DNA]</scope>
    <source>
        <strain evidence="1 2">CGMCC 4.1858</strain>
    </source>
</reference>